<feature type="transmembrane region" description="Helical" evidence="1">
    <location>
        <begin position="257"/>
        <end position="277"/>
    </location>
</feature>
<dbReference type="eggNOG" id="COG3716">
    <property type="taxonomic scope" value="Bacteria"/>
</dbReference>
<evidence type="ECO:0000313" key="3">
    <source>
        <dbReference type="Proteomes" id="UP000029579"/>
    </source>
</evidence>
<keyword evidence="1" id="KW-1133">Transmembrane helix</keyword>
<dbReference type="GO" id="GO:0009401">
    <property type="term" value="P:phosphoenolpyruvate-dependent sugar phosphotransferase system"/>
    <property type="evidence" value="ECO:0007669"/>
    <property type="project" value="InterPro"/>
</dbReference>
<proteinExistence type="predicted"/>
<sequence>MNFNKIKNQNSIITKKDLANLGLRTLPMEHSWNYERMMHMGYAWALMPILKKLYPEDEKFREALTRHLEFYNTTPFIISFPLGISAAMEEERANNIDTFDTKSISDVKTALMGPLAGIGDSIFWGTLRIIATGIGTSLSLQGNLLGPILFLLAWNIPSWICRYVLSFVGFNLGTEVITQANEQGIMEKLTKAASIVGLAVAGAMTSEMVNVNIGISIGSGDAATTIQEILDGIIPGIPTLLVFWLSWVLLKKKINPLIIMLIMLVVGLIGSYTGILAA</sequence>
<reference evidence="2 3" key="1">
    <citation type="submission" date="2014-07" db="EMBL/GenBank/DDBJ databases">
        <authorList>
            <person name="McCorrison J."/>
            <person name="Sanka R."/>
            <person name="Torralba M."/>
            <person name="Gillis M."/>
            <person name="Haft D.H."/>
            <person name="Methe B."/>
            <person name="Sutton G."/>
            <person name="Nelson K.E."/>
        </authorList>
    </citation>
    <scope>NUCLEOTIDE SEQUENCE [LARGE SCALE GENOMIC DNA]</scope>
    <source>
        <strain evidence="2 3">S7-1-13</strain>
    </source>
</reference>
<name>A0A095X4E8_9FIRM</name>
<dbReference type="Proteomes" id="UP000029579">
    <property type="component" value="Unassembled WGS sequence"/>
</dbReference>
<dbReference type="PANTHER" id="PTHR32502:SF23">
    <property type="entry name" value="TRANSPORT PROTEIN, PTS SYSTEM"/>
    <property type="match status" value="1"/>
</dbReference>
<dbReference type="PROSITE" id="PS51108">
    <property type="entry name" value="PTS_EIID"/>
    <property type="match status" value="1"/>
</dbReference>
<gene>
    <name evidence="2" type="ORF">HMPREF1630_02555</name>
</gene>
<dbReference type="OrthoDB" id="9795582at2"/>
<dbReference type="AlphaFoldDB" id="A0A095X4E8"/>
<dbReference type="EMBL" id="JRMW01000025">
    <property type="protein sequence ID" value="KGF04703.1"/>
    <property type="molecule type" value="Genomic_DNA"/>
</dbReference>
<evidence type="ECO:0000313" key="2">
    <source>
        <dbReference type="EMBL" id="KGF04703.1"/>
    </source>
</evidence>
<dbReference type="RefSeq" id="WP_004828218.1">
    <property type="nucleotide sequence ID" value="NZ_JRMW01000025.1"/>
</dbReference>
<feature type="transmembrane region" description="Helical" evidence="1">
    <location>
        <begin position="232"/>
        <end position="250"/>
    </location>
</feature>
<dbReference type="PANTHER" id="PTHR32502">
    <property type="entry name" value="N-ACETYLGALACTOSAMINE PERMEASE II COMPONENT-RELATED"/>
    <property type="match status" value="1"/>
</dbReference>
<comment type="caution">
    <text evidence="2">The sequence shown here is derived from an EMBL/GenBank/DDBJ whole genome shotgun (WGS) entry which is preliminary data.</text>
</comment>
<organism evidence="2 3">
    <name type="scientific">Anaerococcus lactolyticus S7-1-13</name>
    <dbReference type="NCBI Taxonomy" id="1284686"/>
    <lineage>
        <taxon>Bacteria</taxon>
        <taxon>Bacillati</taxon>
        <taxon>Bacillota</taxon>
        <taxon>Tissierellia</taxon>
        <taxon>Tissierellales</taxon>
        <taxon>Peptoniphilaceae</taxon>
        <taxon>Anaerococcus</taxon>
    </lineage>
</organism>
<dbReference type="GO" id="GO:0005886">
    <property type="term" value="C:plasma membrane"/>
    <property type="evidence" value="ECO:0007669"/>
    <property type="project" value="TreeGrafter"/>
</dbReference>
<dbReference type="InterPro" id="IPR050303">
    <property type="entry name" value="GatZ_KbaZ_carbometab"/>
</dbReference>
<accession>A0A095X4E8</accession>
<dbReference type="InterPro" id="IPR004704">
    <property type="entry name" value="PTS_IID_man"/>
</dbReference>
<evidence type="ECO:0000256" key="1">
    <source>
        <dbReference type="SAM" id="Phobius"/>
    </source>
</evidence>
<keyword evidence="1" id="KW-0472">Membrane</keyword>
<keyword evidence="1" id="KW-0812">Transmembrane</keyword>
<dbReference type="Pfam" id="PF03613">
    <property type="entry name" value="EIID-AGA"/>
    <property type="match status" value="1"/>
</dbReference>
<protein>
    <submittedName>
        <fullName evidence="2">PTS mannose transporter subunit IID</fullName>
    </submittedName>
</protein>